<keyword evidence="5" id="KW-1185">Reference proteome</keyword>
<evidence type="ECO:0000256" key="1">
    <source>
        <dbReference type="RuleBase" id="RU410713"/>
    </source>
</evidence>
<proteinExistence type="predicted"/>
<dbReference type="FunFam" id="1.10.238.10:FF:000162">
    <property type="entry name" value="Defective in cullin neddylation protein"/>
    <property type="match status" value="1"/>
</dbReference>
<evidence type="ECO:0000256" key="2">
    <source>
        <dbReference type="SAM" id="MobiDB-lite"/>
    </source>
</evidence>
<organism evidence="4 5">
    <name type="scientific">Ilex paraguariensis</name>
    <name type="common">yerba mate</name>
    <dbReference type="NCBI Taxonomy" id="185542"/>
    <lineage>
        <taxon>Eukaryota</taxon>
        <taxon>Viridiplantae</taxon>
        <taxon>Streptophyta</taxon>
        <taxon>Embryophyta</taxon>
        <taxon>Tracheophyta</taxon>
        <taxon>Spermatophyta</taxon>
        <taxon>Magnoliopsida</taxon>
        <taxon>eudicotyledons</taxon>
        <taxon>Gunneridae</taxon>
        <taxon>Pentapetalae</taxon>
        <taxon>asterids</taxon>
        <taxon>campanulids</taxon>
        <taxon>Aquifoliales</taxon>
        <taxon>Aquifoliaceae</taxon>
        <taxon>Ilex</taxon>
    </lineage>
</organism>
<dbReference type="Gene3D" id="1.10.238.10">
    <property type="entry name" value="EF-hand"/>
    <property type="match status" value="1"/>
</dbReference>
<name>A0ABC8TB96_9AQUA</name>
<comment type="function">
    <text evidence="1">Neddylation of cullins play an essential role in the regulation of SCF-type complexes activity.</text>
</comment>
<evidence type="ECO:0000259" key="3">
    <source>
        <dbReference type="PROSITE" id="PS51229"/>
    </source>
</evidence>
<dbReference type="PANTHER" id="PTHR12281">
    <property type="entry name" value="RP42 RELATED"/>
    <property type="match status" value="1"/>
</dbReference>
<gene>
    <name evidence="4" type="ORF">ILEXP_LOCUS35807</name>
</gene>
<dbReference type="InterPro" id="IPR005176">
    <property type="entry name" value="PONY_dom"/>
</dbReference>
<feature type="region of interest" description="Disordered" evidence="2">
    <location>
        <begin position="1"/>
        <end position="20"/>
    </location>
</feature>
<protein>
    <recommendedName>
        <fullName evidence="1">Defective in cullin neddylation protein</fullName>
    </recommendedName>
</protein>
<dbReference type="SUPFAM" id="SSF47473">
    <property type="entry name" value="EF-hand"/>
    <property type="match status" value="1"/>
</dbReference>
<dbReference type="Proteomes" id="UP001642360">
    <property type="component" value="Unassembled WGS sequence"/>
</dbReference>
<evidence type="ECO:0000313" key="4">
    <source>
        <dbReference type="EMBL" id="CAK9166578.1"/>
    </source>
</evidence>
<reference evidence="4 5" key="1">
    <citation type="submission" date="2024-02" db="EMBL/GenBank/DDBJ databases">
        <authorList>
            <person name="Vignale AGUSTIN F."/>
            <person name="Sosa J E."/>
            <person name="Modenutti C."/>
        </authorList>
    </citation>
    <scope>NUCLEOTIDE SEQUENCE [LARGE SCALE GENOMIC DNA]</scope>
</reference>
<sequence length="146" mass="16514">MPRTSSRKGSTNSASSNNSSAVDLFRSATGKAASKELERIDQLFYSYVNNSFGMIDPEGIEAFCSDLEVDHTNVQILMLAWKMQAEKQGYFTIEEWRRGLKALRADTIIKLKKALPELEKEVLFFNQWIMIGSDDMCIGCFVVGER</sequence>
<dbReference type="InterPro" id="IPR011992">
    <property type="entry name" value="EF-hand-dom_pair"/>
</dbReference>
<dbReference type="PANTHER" id="PTHR12281:SF12">
    <property type="entry name" value="DEFECTIVE IN CULLIN NEDDYLATION PROTEIN"/>
    <property type="match status" value="1"/>
</dbReference>
<feature type="compositionally biased region" description="Low complexity" evidence="2">
    <location>
        <begin position="10"/>
        <end position="20"/>
    </location>
</feature>
<dbReference type="PROSITE" id="PS51229">
    <property type="entry name" value="DCUN1"/>
    <property type="match status" value="1"/>
</dbReference>
<comment type="caution">
    <text evidence="4">The sequence shown here is derived from an EMBL/GenBank/DDBJ whole genome shotgun (WGS) entry which is preliminary data.</text>
</comment>
<dbReference type="AlphaFoldDB" id="A0ABC8TB96"/>
<evidence type="ECO:0000313" key="5">
    <source>
        <dbReference type="Proteomes" id="UP001642360"/>
    </source>
</evidence>
<dbReference type="InterPro" id="IPR014764">
    <property type="entry name" value="DCN-prot"/>
</dbReference>
<dbReference type="EMBL" id="CAUOFW020004636">
    <property type="protein sequence ID" value="CAK9166578.1"/>
    <property type="molecule type" value="Genomic_DNA"/>
</dbReference>
<feature type="domain" description="DCUN1" evidence="3">
    <location>
        <begin position="35"/>
        <end position="146"/>
    </location>
</feature>
<accession>A0ABC8TB96</accession>